<reference evidence="1" key="1">
    <citation type="submission" date="2018-06" db="EMBL/GenBank/DDBJ databases">
        <authorList>
            <person name="Zhirakovskaya E."/>
        </authorList>
    </citation>
    <scope>NUCLEOTIDE SEQUENCE</scope>
</reference>
<accession>A0A3B1BGN7</accession>
<dbReference type="AlphaFoldDB" id="A0A3B1BGN7"/>
<sequence>MKKRLWVIVLPLFLMLAISVLLLTSNPVSSWALSTAKVNGYIAYTPEEATTLAYTRCTTCHQVEKIIQYCSRCGPPFAVVTNTMRKFVQMANLETKRVEQFTDAELVAITQVWNALVGNWEGDWRKQDIKRLLGNDQALIDLIDTAVEDRPIEAALKNKTAPGSYKEIQSFGVK</sequence>
<proteinExistence type="predicted"/>
<organism evidence="1">
    <name type="scientific">hydrothermal vent metagenome</name>
    <dbReference type="NCBI Taxonomy" id="652676"/>
    <lineage>
        <taxon>unclassified sequences</taxon>
        <taxon>metagenomes</taxon>
        <taxon>ecological metagenomes</taxon>
    </lineage>
</organism>
<protein>
    <submittedName>
        <fullName evidence="1">Uncharacterized protein</fullName>
    </submittedName>
</protein>
<evidence type="ECO:0000313" key="1">
    <source>
        <dbReference type="EMBL" id="VAX11283.1"/>
    </source>
</evidence>
<gene>
    <name evidence="1" type="ORF">MNBD_GAMMA26-872</name>
</gene>
<dbReference type="EMBL" id="UOFX01000083">
    <property type="protein sequence ID" value="VAX11283.1"/>
    <property type="molecule type" value="Genomic_DNA"/>
</dbReference>
<name>A0A3B1BGN7_9ZZZZ</name>